<dbReference type="Proteomes" id="UP001307889">
    <property type="component" value="Chromosome 2"/>
</dbReference>
<dbReference type="EMBL" id="AP028910">
    <property type="protein sequence ID" value="BES90533.1"/>
    <property type="molecule type" value="Genomic_DNA"/>
</dbReference>
<protein>
    <submittedName>
        <fullName evidence="2">Uncharacterized protein</fullName>
    </submittedName>
</protein>
<keyword evidence="3" id="KW-1185">Reference proteome</keyword>
<proteinExistence type="predicted"/>
<reference evidence="2 3" key="1">
    <citation type="submission" date="2023-09" db="EMBL/GenBank/DDBJ databases">
        <title>Nesidiocoris tenuis whole genome shotgun sequence.</title>
        <authorList>
            <person name="Shibata T."/>
            <person name="Shimoda M."/>
            <person name="Kobayashi T."/>
            <person name="Uehara T."/>
        </authorList>
    </citation>
    <scope>NUCLEOTIDE SEQUENCE [LARGE SCALE GENOMIC DNA]</scope>
    <source>
        <strain evidence="2 3">Japan</strain>
    </source>
</reference>
<evidence type="ECO:0000256" key="1">
    <source>
        <dbReference type="SAM" id="MobiDB-lite"/>
    </source>
</evidence>
<name>A0ABN7AEX5_9HEMI</name>
<sequence length="98" mass="11462">MKRSWLEAYSNEEGFERGGSAQQRARPLNSNCFCSTTFQSLQGSRHWHLWDLAKPHDGFPYIKLNHFPLRPNWEPGPELSENAERRPHAFYAICLMTL</sequence>
<gene>
    <name evidence="2" type="ORF">NTJ_03342</name>
</gene>
<evidence type="ECO:0000313" key="2">
    <source>
        <dbReference type="EMBL" id="BES90533.1"/>
    </source>
</evidence>
<organism evidence="2 3">
    <name type="scientific">Nesidiocoris tenuis</name>
    <dbReference type="NCBI Taxonomy" id="355587"/>
    <lineage>
        <taxon>Eukaryota</taxon>
        <taxon>Metazoa</taxon>
        <taxon>Ecdysozoa</taxon>
        <taxon>Arthropoda</taxon>
        <taxon>Hexapoda</taxon>
        <taxon>Insecta</taxon>
        <taxon>Pterygota</taxon>
        <taxon>Neoptera</taxon>
        <taxon>Paraneoptera</taxon>
        <taxon>Hemiptera</taxon>
        <taxon>Heteroptera</taxon>
        <taxon>Panheteroptera</taxon>
        <taxon>Cimicomorpha</taxon>
        <taxon>Miridae</taxon>
        <taxon>Dicyphina</taxon>
        <taxon>Nesidiocoris</taxon>
    </lineage>
</organism>
<accession>A0ABN7AEX5</accession>
<feature type="region of interest" description="Disordered" evidence="1">
    <location>
        <begin position="1"/>
        <end position="23"/>
    </location>
</feature>
<evidence type="ECO:0000313" key="3">
    <source>
        <dbReference type="Proteomes" id="UP001307889"/>
    </source>
</evidence>